<evidence type="ECO:0000256" key="3">
    <source>
        <dbReference type="SAM" id="SignalP"/>
    </source>
</evidence>
<keyword evidence="2" id="KW-0964">Secreted</keyword>
<comment type="caution">
    <text evidence="4">The sequence shown here is derived from an EMBL/GenBank/DDBJ whole genome shotgun (WGS) entry which is preliminary data.</text>
</comment>
<dbReference type="Proteomes" id="UP000238071">
    <property type="component" value="Unassembled WGS sequence"/>
</dbReference>
<proteinExistence type="predicted"/>
<accession>A0A2S6H6K2</accession>
<evidence type="ECO:0000313" key="4">
    <source>
        <dbReference type="EMBL" id="PPK73026.1"/>
    </source>
</evidence>
<evidence type="ECO:0000256" key="1">
    <source>
        <dbReference type="ARBA" id="ARBA00004613"/>
    </source>
</evidence>
<dbReference type="PANTHER" id="PTHR10009:SF18">
    <property type="entry name" value="PROTEIN YELLOW-LIKE PROTEIN"/>
    <property type="match status" value="1"/>
</dbReference>
<reference evidence="4 5" key="1">
    <citation type="submission" date="2018-02" db="EMBL/GenBank/DDBJ databases">
        <title>Subsurface microbial communities from deep shales in Ohio and West Virginia, USA.</title>
        <authorList>
            <person name="Wrighton K."/>
        </authorList>
    </citation>
    <scope>NUCLEOTIDE SEQUENCE [LARGE SCALE GENOMIC DNA]</scope>
    <source>
        <strain evidence="4 5">OWC-G53F</strain>
    </source>
</reference>
<dbReference type="Pfam" id="PF03022">
    <property type="entry name" value="MRJP"/>
    <property type="match status" value="1"/>
</dbReference>
<keyword evidence="5" id="KW-1185">Reference proteome</keyword>
<keyword evidence="3" id="KW-0732">Signal</keyword>
<comment type="subcellular location">
    <subcellularLocation>
        <location evidence="1">Secreted</location>
    </subcellularLocation>
</comment>
<gene>
    <name evidence="4" type="ORF">B0F88_1025</name>
</gene>
<dbReference type="InterPro" id="IPR011042">
    <property type="entry name" value="6-blade_b-propeller_TolB-like"/>
</dbReference>
<dbReference type="OrthoDB" id="9797664at2"/>
<name>A0A2S6H6K2_9GAMM</name>
<sequence length="364" mass="39763">MNTLVKVTVLLMMFTFDAAASPDSKFDIIAHLDTGPGNVTVTDNGRIVISMHQFYQPKYTVVEYKDNALLPFPNKELSDADSISDLKLDSVLGIRSDANGIVWMLDNGMRSGVTPKLVGWDTRSNKLHQVIHLPTPVAPKDAFVNDFSVDSKHNHIFISDPAGGANAGLIVVNLSTGTARRVLEGHGSVIPEQVDLVIDNVPIQVKDKAGKLLRPHIGVNPITEDLNNEWVYFGPMHGLSLYRIKADDLVNEKLDAKMLANRVERYSDKPISDGITIDKDNNIYLGELAANAIGVISADKKYRRLAQCPRLSWVDSFSFGPNGQLFAVVNRLHQSATLNGGVSASKPPYYLLQVKALAGGLPGR</sequence>
<evidence type="ECO:0000313" key="5">
    <source>
        <dbReference type="Proteomes" id="UP000238071"/>
    </source>
</evidence>
<dbReference type="InterPro" id="IPR017996">
    <property type="entry name" value="MRJP/yellow-related"/>
</dbReference>
<dbReference type="GO" id="GO:0005576">
    <property type="term" value="C:extracellular region"/>
    <property type="evidence" value="ECO:0007669"/>
    <property type="project" value="UniProtKB-SubCell"/>
</dbReference>
<feature type="signal peptide" evidence="3">
    <location>
        <begin position="1"/>
        <end position="20"/>
    </location>
</feature>
<feature type="chain" id="PRO_5015542987" evidence="3">
    <location>
        <begin position="21"/>
        <end position="364"/>
    </location>
</feature>
<dbReference type="SUPFAM" id="SSF101898">
    <property type="entry name" value="NHL repeat"/>
    <property type="match status" value="1"/>
</dbReference>
<dbReference type="PANTHER" id="PTHR10009">
    <property type="entry name" value="PROTEIN YELLOW-RELATED"/>
    <property type="match status" value="1"/>
</dbReference>
<dbReference type="Gene3D" id="2.120.10.30">
    <property type="entry name" value="TolB, C-terminal domain"/>
    <property type="match status" value="1"/>
</dbReference>
<dbReference type="RefSeq" id="WP_104422651.1">
    <property type="nucleotide sequence ID" value="NZ_PTIY01000002.1"/>
</dbReference>
<evidence type="ECO:0000256" key="2">
    <source>
        <dbReference type="ARBA" id="ARBA00022525"/>
    </source>
</evidence>
<protein>
    <submittedName>
        <fullName evidence="4">Major royal jelly protein</fullName>
    </submittedName>
</protein>
<dbReference type="EMBL" id="PTIY01000002">
    <property type="protein sequence ID" value="PPK73026.1"/>
    <property type="molecule type" value="Genomic_DNA"/>
</dbReference>
<organism evidence="4 5">
    <name type="scientific">Methylobacter tundripaludum</name>
    <dbReference type="NCBI Taxonomy" id="173365"/>
    <lineage>
        <taxon>Bacteria</taxon>
        <taxon>Pseudomonadati</taxon>
        <taxon>Pseudomonadota</taxon>
        <taxon>Gammaproteobacteria</taxon>
        <taxon>Methylococcales</taxon>
        <taxon>Methylococcaceae</taxon>
        <taxon>Methylobacter</taxon>
    </lineage>
</organism>
<dbReference type="AlphaFoldDB" id="A0A2S6H6K2"/>